<sequence>MKILRSIVVSVRSCIEGSRVLFCYNSENEPFNKFTLAGNLEQPALDPRNIKYYHEAEASIVDFGSLLVPRRMKEGPFIFSVDRHTLVGYLKEFPEDDDEENEFTLINVVFFLQKDFYVPAVIDGFVTASRTISNSLIFEETRNRYVSKEVRKIFNVREKFCRENSKRETPLTYKDLISEIILKSNLAASIQDIFIDLKTKGVAHSKINSKYLLPISLNNYENIFSEQLQPYHALFLFKNPEEWINNLIESDELILLTEQFTHIRSKEFINQVKTILQTATPMNSFQYLSMITNISLETVYHIARYLVYWGKAKIIEAIQLDDIYVMSKIRSPLLNAKGVSYASSKMNYQTVEIRPSVLFNKYEEECPWKDIGKLLSYFEEKKSLDNIIENIPEGEYDAFTDSVAWLISFGILNRIKTYILCIVPSFIEEIKSKLQPTLIEQHLIKISKYLTGRVDLKEMGIKANVSREDIEQIMTTYPNQLIYLSYE</sequence>
<comment type="similarity">
    <text evidence="1">Belongs to the NPR3 family.</text>
</comment>
<dbReference type="PANTHER" id="PTHR13153:SF5">
    <property type="entry name" value="GATOR COMPLEX PROTEIN NPRL3"/>
    <property type="match status" value="1"/>
</dbReference>
<accession>A0A5K1U4F7</accession>
<reference evidence="2 3" key="1">
    <citation type="submission" date="2016-05" db="EMBL/GenBank/DDBJ databases">
        <title>First whole genome sequencing of Entamoeba histolytica HM1:IMSS-clone-6.</title>
        <authorList>
            <person name="Mukherjee Avik.K."/>
            <person name="Izumyama S."/>
            <person name="Nakada-Tsukui K."/>
            <person name="Nozaki T."/>
        </authorList>
    </citation>
    <scope>NUCLEOTIDE SEQUENCE [LARGE SCALE GENOMIC DNA]</scope>
    <source>
        <strain evidence="2 3">HM1:IMSS clone 6</strain>
    </source>
</reference>
<dbReference type="VEuPathDB" id="AmoebaDB:EHI5A_017830"/>
<dbReference type="GO" id="GO:0034198">
    <property type="term" value="P:cellular response to amino acid starvation"/>
    <property type="evidence" value="ECO:0007669"/>
    <property type="project" value="TreeGrafter"/>
</dbReference>
<name>A0A5K1U4F7_ENTHI</name>
<dbReference type="GO" id="GO:1990130">
    <property type="term" value="C:GATOR1 complex"/>
    <property type="evidence" value="ECO:0007669"/>
    <property type="project" value="TreeGrafter"/>
</dbReference>
<dbReference type="VEuPathDB" id="AmoebaDB:EHI_086100"/>
<dbReference type="VEuPathDB" id="AmoebaDB:EHI7A_007560"/>
<organism evidence="2 3">
    <name type="scientific">Entamoeba histolytica</name>
    <dbReference type="NCBI Taxonomy" id="5759"/>
    <lineage>
        <taxon>Eukaryota</taxon>
        <taxon>Amoebozoa</taxon>
        <taxon>Evosea</taxon>
        <taxon>Archamoebae</taxon>
        <taxon>Mastigamoebida</taxon>
        <taxon>Entamoebidae</taxon>
        <taxon>Entamoeba</taxon>
    </lineage>
</organism>
<evidence type="ECO:0000256" key="1">
    <source>
        <dbReference type="RuleBase" id="RU368069"/>
    </source>
</evidence>
<dbReference type="InterPro" id="IPR005365">
    <property type="entry name" value="Npr3"/>
</dbReference>
<dbReference type="EMBL" id="BDEQ01000001">
    <property type="protein sequence ID" value="GAT95745.1"/>
    <property type="molecule type" value="Genomic_DNA"/>
</dbReference>
<dbReference type="VEuPathDB" id="AmoebaDB:KM1_018080"/>
<evidence type="ECO:0000313" key="2">
    <source>
        <dbReference type="EMBL" id="GAT95745.1"/>
    </source>
</evidence>
<evidence type="ECO:0000313" key="3">
    <source>
        <dbReference type="Proteomes" id="UP000078387"/>
    </source>
</evidence>
<dbReference type="VEuPathDB" id="AmoebaDB:EHI8A_018320"/>
<dbReference type="PANTHER" id="PTHR13153">
    <property type="entry name" value="CGTHBA PROTEIN -14 GENE PROTEIN"/>
    <property type="match status" value="1"/>
</dbReference>
<dbReference type="GO" id="GO:1904262">
    <property type="term" value="P:negative regulation of TORC1 signaling"/>
    <property type="evidence" value="ECO:0007669"/>
    <property type="project" value="TreeGrafter"/>
</dbReference>
<comment type="caution">
    <text evidence="2">The sequence shown here is derived from an EMBL/GenBank/DDBJ whole genome shotgun (WGS) entry which is preliminary data.</text>
</comment>
<dbReference type="Pfam" id="PF03666">
    <property type="entry name" value="NPR3"/>
    <property type="match status" value="1"/>
</dbReference>
<dbReference type="AlphaFoldDB" id="A0A5K1U4F7"/>
<dbReference type="GO" id="GO:0038202">
    <property type="term" value="P:TORC1 signaling"/>
    <property type="evidence" value="ECO:0007669"/>
    <property type="project" value="TreeGrafter"/>
</dbReference>
<evidence type="ECO:0008006" key="4">
    <source>
        <dbReference type="Google" id="ProtNLM"/>
    </source>
</evidence>
<protein>
    <recommendedName>
        <fullName evidence="4">Nitrogen permease regulator 2</fullName>
    </recommendedName>
</protein>
<gene>
    <name evidence="2" type="ORF">CL6EHI_086100</name>
</gene>
<dbReference type="GO" id="GO:0010508">
    <property type="term" value="P:positive regulation of autophagy"/>
    <property type="evidence" value="ECO:0007669"/>
    <property type="project" value="TreeGrafter"/>
</dbReference>
<dbReference type="Proteomes" id="UP000078387">
    <property type="component" value="Unassembled WGS sequence"/>
</dbReference>
<dbReference type="OMA" id="KECCESP"/>
<proteinExistence type="inferred from homology"/>